<reference evidence="2" key="1">
    <citation type="journal article" date="2020" name="Fungal Divers.">
        <title>Resolving the Mortierellaceae phylogeny through synthesis of multi-gene phylogenetics and phylogenomics.</title>
        <authorList>
            <person name="Vandepol N."/>
            <person name="Liber J."/>
            <person name="Desiro A."/>
            <person name="Na H."/>
            <person name="Kennedy M."/>
            <person name="Barry K."/>
            <person name="Grigoriev I.V."/>
            <person name="Miller A.N."/>
            <person name="O'Donnell K."/>
            <person name="Stajich J.E."/>
            <person name="Bonito G."/>
        </authorList>
    </citation>
    <scope>NUCLEOTIDE SEQUENCE</scope>
    <source>
        <strain evidence="2">BC1065</strain>
    </source>
</reference>
<name>A0A9P6U919_9FUNG</name>
<gene>
    <name evidence="2" type="ORF">DFQ27_001055</name>
</gene>
<comment type="caution">
    <text evidence="2">The sequence shown here is derived from an EMBL/GenBank/DDBJ whole genome shotgun (WGS) entry which is preliminary data.</text>
</comment>
<protein>
    <submittedName>
        <fullName evidence="2">Uncharacterized protein</fullName>
    </submittedName>
</protein>
<evidence type="ECO:0000313" key="3">
    <source>
        <dbReference type="Proteomes" id="UP000807716"/>
    </source>
</evidence>
<dbReference type="OrthoDB" id="10581001at2759"/>
<dbReference type="Proteomes" id="UP000807716">
    <property type="component" value="Unassembled WGS sequence"/>
</dbReference>
<keyword evidence="3" id="KW-1185">Reference proteome</keyword>
<feature type="region of interest" description="Disordered" evidence="1">
    <location>
        <begin position="70"/>
        <end position="93"/>
    </location>
</feature>
<proteinExistence type="predicted"/>
<dbReference type="AlphaFoldDB" id="A0A9P6U919"/>
<evidence type="ECO:0000256" key="1">
    <source>
        <dbReference type="SAM" id="MobiDB-lite"/>
    </source>
</evidence>
<accession>A0A9P6U919</accession>
<evidence type="ECO:0000313" key="2">
    <source>
        <dbReference type="EMBL" id="KAG0264714.1"/>
    </source>
</evidence>
<organism evidence="2 3">
    <name type="scientific">Actinomortierella ambigua</name>
    <dbReference type="NCBI Taxonomy" id="1343610"/>
    <lineage>
        <taxon>Eukaryota</taxon>
        <taxon>Fungi</taxon>
        <taxon>Fungi incertae sedis</taxon>
        <taxon>Mucoromycota</taxon>
        <taxon>Mortierellomycotina</taxon>
        <taxon>Mortierellomycetes</taxon>
        <taxon>Mortierellales</taxon>
        <taxon>Mortierellaceae</taxon>
        <taxon>Actinomortierella</taxon>
    </lineage>
</organism>
<dbReference type="EMBL" id="JAAAJB010000132">
    <property type="protein sequence ID" value="KAG0264714.1"/>
    <property type="molecule type" value="Genomic_DNA"/>
</dbReference>
<sequence length="352" mass="36552">MNSPAKAAATVQNDILLVQYSPTGTGVGDLYAILLSNTNQPLPFQIQRQIPDVQASKSAVASMTLASVPSFVDSNPTTPGTSPPAPPGSSPAAAAVVAAPPFRDVVLSVNAASSSQAWHVKAPGRGVPPGATHDNPLAPLWGASKMLRSLFPDAISISLGTHTPLSPKSPGILAVLQTSTGAQLTKLEYPRGSVNLGSPTSPSNTTSAEQQVQWKQTWNGPTPLKLWSNSPSQPELVFHPTTVLTSGEFSEAVVGKCLFAPESSCVTLLHDPPNAGAPDLIPSLGLPPNTCYTSTSDELVAVAGDRIYKNKFAPIWDPVNPTNNAPNINGSIVACTTSKNVVVIIVPGKDRL</sequence>